<dbReference type="AlphaFoldDB" id="A0AAV4C1P7"/>
<organism evidence="1 2">
    <name type="scientific">Plakobranchus ocellatus</name>
    <dbReference type="NCBI Taxonomy" id="259542"/>
    <lineage>
        <taxon>Eukaryota</taxon>
        <taxon>Metazoa</taxon>
        <taxon>Spiralia</taxon>
        <taxon>Lophotrochozoa</taxon>
        <taxon>Mollusca</taxon>
        <taxon>Gastropoda</taxon>
        <taxon>Heterobranchia</taxon>
        <taxon>Euthyneura</taxon>
        <taxon>Panpulmonata</taxon>
        <taxon>Sacoglossa</taxon>
        <taxon>Placobranchoidea</taxon>
        <taxon>Plakobranchidae</taxon>
        <taxon>Plakobranchus</taxon>
    </lineage>
</organism>
<keyword evidence="2" id="KW-1185">Reference proteome</keyword>
<name>A0AAV4C1P7_9GAST</name>
<protein>
    <recommendedName>
        <fullName evidence="3">Secreted protein</fullName>
    </recommendedName>
</protein>
<dbReference type="EMBL" id="BLXT01005617">
    <property type="protein sequence ID" value="GFO24599.1"/>
    <property type="molecule type" value="Genomic_DNA"/>
</dbReference>
<gene>
    <name evidence="1" type="ORF">PoB_005110400</name>
</gene>
<evidence type="ECO:0000313" key="2">
    <source>
        <dbReference type="Proteomes" id="UP000735302"/>
    </source>
</evidence>
<evidence type="ECO:0000313" key="1">
    <source>
        <dbReference type="EMBL" id="GFO24599.1"/>
    </source>
</evidence>
<sequence length="110" mass="12814">MLNLVSTRVSTLSCFPLVQAKGRTLRINKGTNIATPSVAVWTNRGRRAEARRYPPQIRARQVEKHCRDKCNLIRTLSKTEHCFRVFYLLIRISRSKFGKGEKNKRRQKNS</sequence>
<evidence type="ECO:0008006" key="3">
    <source>
        <dbReference type="Google" id="ProtNLM"/>
    </source>
</evidence>
<reference evidence="1 2" key="1">
    <citation type="journal article" date="2021" name="Elife">
        <title>Chloroplast acquisition without the gene transfer in kleptoplastic sea slugs, Plakobranchus ocellatus.</title>
        <authorList>
            <person name="Maeda T."/>
            <person name="Takahashi S."/>
            <person name="Yoshida T."/>
            <person name="Shimamura S."/>
            <person name="Takaki Y."/>
            <person name="Nagai Y."/>
            <person name="Toyoda A."/>
            <person name="Suzuki Y."/>
            <person name="Arimoto A."/>
            <person name="Ishii H."/>
            <person name="Satoh N."/>
            <person name="Nishiyama T."/>
            <person name="Hasebe M."/>
            <person name="Maruyama T."/>
            <person name="Minagawa J."/>
            <person name="Obokata J."/>
            <person name="Shigenobu S."/>
        </authorList>
    </citation>
    <scope>NUCLEOTIDE SEQUENCE [LARGE SCALE GENOMIC DNA]</scope>
</reference>
<proteinExistence type="predicted"/>
<dbReference type="Proteomes" id="UP000735302">
    <property type="component" value="Unassembled WGS sequence"/>
</dbReference>
<accession>A0AAV4C1P7</accession>
<comment type="caution">
    <text evidence="1">The sequence shown here is derived from an EMBL/GenBank/DDBJ whole genome shotgun (WGS) entry which is preliminary data.</text>
</comment>